<evidence type="ECO:0000256" key="18">
    <source>
        <dbReference type="SAM" id="MobiDB-lite"/>
    </source>
</evidence>
<evidence type="ECO:0000256" key="3">
    <source>
        <dbReference type="ARBA" id="ARBA00007630"/>
    </source>
</evidence>
<dbReference type="InterPro" id="IPR016009">
    <property type="entry name" value="tRNA_MeTrfase_TRMD/TRM10"/>
</dbReference>
<comment type="similarity">
    <text evidence="3 15 17">Belongs to the RNA methyltransferase TrmD family.</text>
</comment>
<keyword evidence="9 15" id="KW-0808">Transferase</keyword>
<feature type="binding site" evidence="15 16">
    <location>
        <begin position="132"/>
        <end position="137"/>
    </location>
    <ligand>
        <name>S-adenosyl-L-methionine</name>
        <dbReference type="ChEBI" id="CHEBI:59789"/>
    </ligand>
</feature>
<comment type="catalytic activity">
    <reaction evidence="14 15 17">
        <text>guanosine(37) in tRNA + S-adenosyl-L-methionine = N(1)-methylguanosine(37) in tRNA + S-adenosyl-L-homocysteine + H(+)</text>
        <dbReference type="Rhea" id="RHEA:36899"/>
        <dbReference type="Rhea" id="RHEA-COMP:10145"/>
        <dbReference type="Rhea" id="RHEA-COMP:10147"/>
        <dbReference type="ChEBI" id="CHEBI:15378"/>
        <dbReference type="ChEBI" id="CHEBI:57856"/>
        <dbReference type="ChEBI" id="CHEBI:59789"/>
        <dbReference type="ChEBI" id="CHEBI:73542"/>
        <dbReference type="ChEBI" id="CHEBI:74269"/>
        <dbReference type="EC" id="2.1.1.228"/>
    </reaction>
</comment>
<keyword evidence="11 15" id="KW-0819">tRNA processing</keyword>
<comment type="function">
    <text evidence="1 15 17">Specifically methylates guanosine-37 in various tRNAs.</text>
</comment>
<protein>
    <recommendedName>
        <fullName evidence="6 15">tRNA (guanine-N(1)-)-methyltransferase</fullName>
        <ecNumber evidence="5 15">2.1.1.228</ecNumber>
    </recommendedName>
    <alternativeName>
        <fullName evidence="12 15">M1G-methyltransferase</fullName>
    </alternativeName>
    <alternativeName>
        <fullName evidence="13 15">tRNA [GM37] methyltransferase</fullName>
    </alternativeName>
</protein>
<dbReference type="InterPro" id="IPR023148">
    <property type="entry name" value="tRNA_m1G_MeTrfase_C_sf"/>
</dbReference>
<keyword evidence="8 15" id="KW-0489">Methyltransferase</keyword>
<feature type="compositionally biased region" description="Low complexity" evidence="18">
    <location>
        <begin position="227"/>
        <end position="242"/>
    </location>
</feature>
<keyword evidence="7 15" id="KW-0963">Cytoplasm</keyword>
<comment type="subunit">
    <text evidence="4 15 17">Homodimer.</text>
</comment>
<feature type="compositionally biased region" description="Basic and acidic residues" evidence="18">
    <location>
        <begin position="209"/>
        <end position="221"/>
    </location>
</feature>
<comment type="subcellular location">
    <subcellularLocation>
        <location evidence="2 15 17">Cytoplasm</location>
    </subcellularLocation>
</comment>
<evidence type="ECO:0000256" key="11">
    <source>
        <dbReference type="ARBA" id="ARBA00022694"/>
    </source>
</evidence>
<dbReference type="GO" id="GO:0005829">
    <property type="term" value="C:cytosol"/>
    <property type="evidence" value="ECO:0007669"/>
    <property type="project" value="TreeGrafter"/>
</dbReference>
<feature type="region of interest" description="Disordered" evidence="18">
    <location>
        <begin position="209"/>
        <end position="242"/>
    </location>
</feature>
<comment type="caution">
    <text evidence="20">The sequence shown here is derived from an EMBL/GenBank/DDBJ whole genome shotgun (WGS) entry which is preliminary data.</text>
</comment>
<dbReference type="GO" id="GO:0052906">
    <property type="term" value="F:tRNA (guanine(37)-N1)-methyltransferase activity"/>
    <property type="evidence" value="ECO:0007669"/>
    <property type="project" value="UniProtKB-UniRule"/>
</dbReference>
<evidence type="ECO:0000256" key="2">
    <source>
        <dbReference type="ARBA" id="ARBA00004496"/>
    </source>
</evidence>
<keyword evidence="10 15" id="KW-0949">S-adenosyl-L-methionine</keyword>
<evidence type="ECO:0000256" key="6">
    <source>
        <dbReference type="ARBA" id="ARBA00014679"/>
    </source>
</evidence>
<sequence>MHIDIIAAIPDLVREPLQHSIVGRAQDDGHVSITVHSLHDFGVGKHRQIDDYPFGGGAGMVLKPEPLVRAIEACQPDGNADAVVYLTPDGTPLKQTHANQLSMHEHLILVAGHYKGIDQRVRDHFITHELSIGDYVLSGGELPALVLVDAVVRLVPGVLGDASSALTDSFQDGLLDAPAYTRPAVFRGHEVPSVLRSGNHARIEAWHDEQRLEKTRTRRPDLLNNDTEAPPSTSEASASSTD</sequence>
<dbReference type="EC" id="2.1.1.228" evidence="5 15"/>
<reference evidence="20 21" key="1">
    <citation type="submission" date="2017-10" db="EMBL/GenBank/DDBJ databases">
        <title>Draft genome of Longimonas halophila.</title>
        <authorList>
            <person name="Goh K.M."/>
            <person name="Shamsir M.S."/>
            <person name="Lim S.W."/>
        </authorList>
    </citation>
    <scope>NUCLEOTIDE SEQUENCE [LARGE SCALE GENOMIC DNA]</scope>
    <source>
        <strain evidence="20 21">KCTC 42399</strain>
    </source>
</reference>
<dbReference type="HAMAP" id="MF_00605">
    <property type="entry name" value="TrmD"/>
    <property type="match status" value="1"/>
</dbReference>
<evidence type="ECO:0000313" key="20">
    <source>
        <dbReference type="EMBL" id="PEN07034.1"/>
    </source>
</evidence>
<accession>A0A2H3NLL9</accession>
<dbReference type="RefSeq" id="WP_098062063.1">
    <property type="nucleotide sequence ID" value="NZ_PDEP01000006.1"/>
</dbReference>
<name>A0A2H3NLL9_9BACT</name>
<dbReference type="InterPro" id="IPR029026">
    <property type="entry name" value="tRNA_m1G_MTases_N"/>
</dbReference>
<dbReference type="InterPro" id="IPR029028">
    <property type="entry name" value="Alpha/beta_knot_MTases"/>
</dbReference>
<dbReference type="AlphaFoldDB" id="A0A2H3NLL9"/>
<dbReference type="EMBL" id="PDEP01000006">
    <property type="protein sequence ID" value="PEN07034.1"/>
    <property type="molecule type" value="Genomic_DNA"/>
</dbReference>
<evidence type="ECO:0000313" key="21">
    <source>
        <dbReference type="Proteomes" id="UP000221024"/>
    </source>
</evidence>
<evidence type="ECO:0000256" key="10">
    <source>
        <dbReference type="ARBA" id="ARBA00022691"/>
    </source>
</evidence>
<evidence type="ECO:0000256" key="4">
    <source>
        <dbReference type="ARBA" id="ARBA00011738"/>
    </source>
</evidence>
<evidence type="ECO:0000256" key="15">
    <source>
        <dbReference type="HAMAP-Rule" id="MF_00605"/>
    </source>
</evidence>
<organism evidence="20 21">
    <name type="scientific">Longimonas halophila</name>
    <dbReference type="NCBI Taxonomy" id="1469170"/>
    <lineage>
        <taxon>Bacteria</taxon>
        <taxon>Pseudomonadati</taxon>
        <taxon>Rhodothermota</taxon>
        <taxon>Rhodothermia</taxon>
        <taxon>Rhodothermales</taxon>
        <taxon>Salisaetaceae</taxon>
        <taxon>Longimonas</taxon>
    </lineage>
</organism>
<evidence type="ECO:0000256" key="16">
    <source>
        <dbReference type="PIRSR" id="PIRSR000386-1"/>
    </source>
</evidence>
<dbReference type="Proteomes" id="UP000221024">
    <property type="component" value="Unassembled WGS sequence"/>
</dbReference>
<dbReference type="NCBIfam" id="NF000648">
    <property type="entry name" value="PRK00026.1"/>
    <property type="match status" value="1"/>
</dbReference>
<dbReference type="Pfam" id="PF01746">
    <property type="entry name" value="tRNA_m1G_MT"/>
    <property type="match status" value="1"/>
</dbReference>
<dbReference type="NCBIfam" id="TIGR00088">
    <property type="entry name" value="trmD"/>
    <property type="match status" value="1"/>
</dbReference>
<dbReference type="SUPFAM" id="SSF75217">
    <property type="entry name" value="alpha/beta knot"/>
    <property type="match status" value="1"/>
</dbReference>
<dbReference type="InterPro" id="IPR002649">
    <property type="entry name" value="tRNA_m1G_MeTrfase_TrmD"/>
</dbReference>
<gene>
    <name evidence="15" type="primary">trmD</name>
    <name evidence="20" type="ORF">CRI93_07805</name>
</gene>
<dbReference type="PANTHER" id="PTHR46417:SF1">
    <property type="entry name" value="TRNA (GUANINE-N(1)-)-METHYLTRANSFERASE"/>
    <property type="match status" value="1"/>
</dbReference>
<evidence type="ECO:0000256" key="8">
    <source>
        <dbReference type="ARBA" id="ARBA00022603"/>
    </source>
</evidence>
<proteinExistence type="inferred from homology"/>
<dbReference type="FunFam" id="3.40.1280.10:FF:000001">
    <property type="entry name" value="tRNA (guanine-N(1)-)-methyltransferase"/>
    <property type="match status" value="1"/>
</dbReference>
<evidence type="ECO:0000256" key="17">
    <source>
        <dbReference type="RuleBase" id="RU003464"/>
    </source>
</evidence>
<dbReference type="CDD" id="cd18080">
    <property type="entry name" value="TrmD-like"/>
    <property type="match status" value="1"/>
</dbReference>
<dbReference type="Gene3D" id="3.40.1280.10">
    <property type="match status" value="1"/>
</dbReference>
<evidence type="ECO:0000256" key="1">
    <source>
        <dbReference type="ARBA" id="ARBA00002634"/>
    </source>
</evidence>
<evidence type="ECO:0000256" key="14">
    <source>
        <dbReference type="ARBA" id="ARBA00047783"/>
    </source>
</evidence>
<keyword evidence="21" id="KW-1185">Reference proteome</keyword>
<evidence type="ECO:0000256" key="12">
    <source>
        <dbReference type="ARBA" id="ARBA00029736"/>
    </source>
</evidence>
<evidence type="ECO:0000259" key="19">
    <source>
        <dbReference type="Pfam" id="PF01746"/>
    </source>
</evidence>
<evidence type="ECO:0000256" key="13">
    <source>
        <dbReference type="ARBA" id="ARBA00033392"/>
    </source>
</evidence>
<feature type="binding site" evidence="15 16">
    <location>
        <position position="112"/>
    </location>
    <ligand>
        <name>S-adenosyl-L-methionine</name>
        <dbReference type="ChEBI" id="CHEBI:59789"/>
    </ligand>
</feature>
<evidence type="ECO:0000256" key="9">
    <source>
        <dbReference type="ARBA" id="ARBA00022679"/>
    </source>
</evidence>
<dbReference type="PANTHER" id="PTHR46417">
    <property type="entry name" value="TRNA (GUANINE-N(1)-)-METHYLTRANSFERASE"/>
    <property type="match status" value="1"/>
</dbReference>
<dbReference type="PIRSF" id="PIRSF000386">
    <property type="entry name" value="tRNA_mtase"/>
    <property type="match status" value="1"/>
</dbReference>
<evidence type="ECO:0000256" key="5">
    <source>
        <dbReference type="ARBA" id="ARBA00012807"/>
    </source>
</evidence>
<dbReference type="GO" id="GO:0002939">
    <property type="term" value="P:tRNA N1-guanine methylation"/>
    <property type="evidence" value="ECO:0007669"/>
    <property type="project" value="TreeGrafter"/>
</dbReference>
<feature type="domain" description="tRNA methyltransferase TRMD/TRM10-type" evidence="19">
    <location>
        <begin position="1"/>
        <end position="224"/>
    </location>
</feature>
<evidence type="ECO:0000256" key="7">
    <source>
        <dbReference type="ARBA" id="ARBA00022490"/>
    </source>
</evidence>
<dbReference type="Gene3D" id="1.10.1270.20">
    <property type="entry name" value="tRNA(m1g37)methyltransferase, domain 2"/>
    <property type="match status" value="1"/>
</dbReference>
<dbReference type="OrthoDB" id="9807416at2"/>